<sequence length="374" mass="43686">MKKEIKYISFYYNDMEARVGAVAAMSKINFLIDILSNIGYFTKLVSPSWAIKRQKELYIREKIYNYSNYDIVFSPTFSPNNKFLVFLSILTSIFWCFFYCLFNISKGEKIILYHTPWLVLPVFIAKKIKRFKVILEVEEIYSDVKKMNPLVKKLEYYAFNNADYFILSNDLLAAKIINTKPYIVFYGNYHVYEKIIDQYTDGKIHLLYAGIIDYDKRGAFNALEAAKYLNDQYVLHIIGSGNIDELQNEIRKHNSISDCKVFYDGLMTGTDYIKYAQRCHIGLSTQKMEGSYLDTSFPSKIINYLGLGLNVVSGDIKCVRESKINHMVNFYTKDEPEQIAQTIMQMKFIPSDIIRNELSEVQRLFINDIDKLIL</sequence>
<proteinExistence type="predicted"/>
<comment type="caution">
    <text evidence="2">The sequence shown here is derived from an EMBL/GenBank/DDBJ whole genome shotgun (WGS) entry which is preliminary data.</text>
</comment>
<keyword evidence="1" id="KW-0812">Transmembrane</keyword>
<keyword evidence="3" id="KW-1185">Reference proteome</keyword>
<organism evidence="2 3">
    <name type="scientific">Elizabethkingia miricola</name>
    <name type="common">Chryseobacterium miricola</name>
    <dbReference type="NCBI Taxonomy" id="172045"/>
    <lineage>
        <taxon>Bacteria</taxon>
        <taxon>Pseudomonadati</taxon>
        <taxon>Bacteroidota</taxon>
        <taxon>Flavobacteriia</taxon>
        <taxon>Flavobacteriales</taxon>
        <taxon>Weeksellaceae</taxon>
        <taxon>Elizabethkingia</taxon>
    </lineage>
</organism>
<keyword evidence="1" id="KW-1133">Transmembrane helix</keyword>
<accession>A0ABY3NEV5</accession>
<gene>
    <name evidence="2" type="ORF">LX74_02744</name>
</gene>
<feature type="transmembrane region" description="Helical" evidence="1">
    <location>
        <begin position="83"/>
        <end position="104"/>
    </location>
</feature>
<dbReference type="Proteomes" id="UP000324513">
    <property type="component" value="Unassembled WGS sequence"/>
</dbReference>
<keyword evidence="1" id="KW-0472">Membrane</keyword>
<name>A0ABY3NEV5_ELIMR</name>
<evidence type="ECO:0008006" key="4">
    <source>
        <dbReference type="Google" id="ProtNLM"/>
    </source>
</evidence>
<evidence type="ECO:0000313" key="3">
    <source>
        <dbReference type="Proteomes" id="UP000324513"/>
    </source>
</evidence>
<dbReference type="Gene3D" id="3.40.50.2000">
    <property type="entry name" value="Glycogen Phosphorylase B"/>
    <property type="match status" value="1"/>
</dbReference>
<protein>
    <recommendedName>
        <fullName evidence="4">Glycosyl transferase family 1 domain-containing protein</fullName>
    </recommendedName>
</protein>
<dbReference type="EMBL" id="VNHK01000009">
    <property type="protein sequence ID" value="TYO89752.1"/>
    <property type="molecule type" value="Genomic_DNA"/>
</dbReference>
<dbReference type="SUPFAM" id="SSF53756">
    <property type="entry name" value="UDP-Glycosyltransferase/glycogen phosphorylase"/>
    <property type="match status" value="1"/>
</dbReference>
<evidence type="ECO:0000256" key="1">
    <source>
        <dbReference type="SAM" id="Phobius"/>
    </source>
</evidence>
<evidence type="ECO:0000313" key="2">
    <source>
        <dbReference type="EMBL" id="TYO89752.1"/>
    </source>
</evidence>
<reference evidence="2 3" key="1">
    <citation type="submission" date="2019-07" db="EMBL/GenBank/DDBJ databases">
        <title>Genomic Encyclopedia of Archaeal and Bacterial Type Strains, Phase II (KMG-II): from individual species to whole genera.</title>
        <authorList>
            <person name="Goeker M."/>
        </authorList>
    </citation>
    <scope>NUCLEOTIDE SEQUENCE [LARGE SCALE GENOMIC DNA]</scope>
    <source>
        <strain evidence="2 3">DSM 14571</strain>
    </source>
</reference>
<dbReference type="RefSeq" id="WP_065081869.1">
    <property type="nucleotide sequence ID" value="NZ_FLSS01000006.1"/>
</dbReference>